<dbReference type="GO" id="GO:1990904">
    <property type="term" value="C:ribonucleoprotein complex"/>
    <property type="evidence" value="ECO:0007669"/>
    <property type="project" value="UniProtKB-KW"/>
</dbReference>
<dbReference type="GO" id="GO:0006412">
    <property type="term" value="P:translation"/>
    <property type="evidence" value="ECO:0007669"/>
    <property type="project" value="InterPro"/>
</dbReference>
<reference evidence="4" key="1">
    <citation type="submission" date="2020-07" db="EMBL/GenBank/DDBJ databases">
        <title>The High-quality genome of the commercially important snow crab, Chionoecetes opilio.</title>
        <authorList>
            <person name="Jeong J.-H."/>
            <person name="Ryu S."/>
        </authorList>
    </citation>
    <scope>NUCLEOTIDE SEQUENCE</scope>
    <source>
        <strain evidence="4">MADBK_172401_WGS</strain>
        <tissue evidence="4">Digestive gland</tissue>
    </source>
</reference>
<name>A0A8J5BVS3_CHIOP</name>
<organism evidence="4 5">
    <name type="scientific">Chionoecetes opilio</name>
    <name type="common">Atlantic snow crab</name>
    <name type="synonym">Cancer opilio</name>
    <dbReference type="NCBI Taxonomy" id="41210"/>
    <lineage>
        <taxon>Eukaryota</taxon>
        <taxon>Metazoa</taxon>
        <taxon>Ecdysozoa</taxon>
        <taxon>Arthropoda</taxon>
        <taxon>Crustacea</taxon>
        <taxon>Multicrustacea</taxon>
        <taxon>Malacostraca</taxon>
        <taxon>Eumalacostraca</taxon>
        <taxon>Eucarida</taxon>
        <taxon>Decapoda</taxon>
        <taxon>Pleocyemata</taxon>
        <taxon>Brachyura</taxon>
        <taxon>Eubrachyura</taxon>
        <taxon>Majoidea</taxon>
        <taxon>Majidae</taxon>
        <taxon>Chionoecetes</taxon>
    </lineage>
</organism>
<dbReference type="OrthoDB" id="10251781at2759"/>
<dbReference type="CDD" id="cd07026">
    <property type="entry name" value="Ribosomal_L20"/>
    <property type="match status" value="1"/>
</dbReference>
<keyword evidence="5" id="KW-1185">Reference proteome</keyword>
<dbReference type="InterPro" id="IPR035566">
    <property type="entry name" value="Ribosomal_protein_bL20_C"/>
</dbReference>
<dbReference type="EMBL" id="JACEEZ010023511">
    <property type="protein sequence ID" value="KAG0711213.1"/>
    <property type="molecule type" value="Genomic_DNA"/>
</dbReference>
<comment type="caution">
    <text evidence="4">The sequence shown here is derived from an EMBL/GenBank/DDBJ whole genome shotgun (WGS) entry which is preliminary data.</text>
</comment>
<dbReference type="Pfam" id="PF00453">
    <property type="entry name" value="Ribosomal_L20"/>
    <property type="match status" value="1"/>
</dbReference>
<dbReference type="PRINTS" id="PR00062">
    <property type="entry name" value="RIBOSOMALL20"/>
</dbReference>
<dbReference type="Proteomes" id="UP000770661">
    <property type="component" value="Unassembled WGS sequence"/>
</dbReference>
<dbReference type="GO" id="GO:0003735">
    <property type="term" value="F:structural constituent of ribosome"/>
    <property type="evidence" value="ECO:0007669"/>
    <property type="project" value="InterPro"/>
</dbReference>
<keyword evidence="3" id="KW-0687">Ribonucleoprotein</keyword>
<dbReference type="AlphaFoldDB" id="A0A8J5BVS3"/>
<dbReference type="Gene3D" id="1.10.1900.20">
    <property type="entry name" value="Ribosomal protein L20"/>
    <property type="match status" value="1"/>
</dbReference>
<dbReference type="InterPro" id="IPR005813">
    <property type="entry name" value="Ribosomal_bL20"/>
</dbReference>
<sequence length="266" mass="30089">MLMGYEAGFGSFLYPSSSPTFFVLLLILCSYSCTLQPFSCRENYSPHGHLFHTPTHIYFSSSPLFRHSFWSCKVSPPGSPVETMAMIEEYLAQPLDMTPLPFSQTASSSPPTLNSLDIHSQPSKSQLRYILFHPIFHLPLFLLLPPNLPPHFFGRKKNCYTVAIKYVNRALRYNTLSKKLKKRDDINLWDTRISAACTDLGTRYSDMKVVMDDSNIHLNRVILQNLAIWEPRSFRALALLTKAKQEVGLNSLEGPSPAGVVTRGML</sequence>
<evidence type="ECO:0000256" key="3">
    <source>
        <dbReference type="ARBA" id="ARBA00023274"/>
    </source>
</evidence>
<dbReference type="Gene3D" id="6.10.160.10">
    <property type="match status" value="1"/>
</dbReference>
<accession>A0A8J5BVS3</accession>
<evidence type="ECO:0000256" key="2">
    <source>
        <dbReference type="ARBA" id="ARBA00022980"/>
    </source>
</evidence>
<evidence type="ECO:0000313" key="4">
    <source>
        <dbReference type="EMBL" id="KAG0711213.1"/>
    </source>
</evidence>
<proteinExistence type="inferred from homology"/>
<dbReference type="PANTHER" id="PTHR10986">
    <property type="entry name" value="39S RIBOSOMAL PROTEIN L20"/>
    <property type="match status" value="1"/>
</dbReference>
<evidence type="ECO:0000256" key="1">
    <source>
        <dbReference type="ARBA" id="ARBA00007698"/>
    </source>
</evidence>
<dbReference type="SUPFAM" id="SSF74731">
    <property type="entry name" value="Ribosomal protein L20"/>
    <property type="match status" value="1"/>
</dbReference>
<gene>
    <name evidence="4" type="primary">Mrpl20</name>
    <name evidence="4" type="ORF">GWK47_021083</name>
</gene>
<protein>
    <submittedName>
        <fullName evidence="4">39S ribosomal protein L20, mitochondrial</fullName>
    </submittedName>
</protein>
<dbReference type="GO" id="GO:0005840">
    <property type="term" value="C:ribosome"/>
    <property type="evidence" value="ECO:0007669"/>
    <property type="project" value="UniProtKB-KW"/>
</dbReference>
<comment type="similarity">
    <text evidence="1">Belongs to the bacterial ribosomal protein bL20 family.</text>
</comment>
<evidence type="ECO:0000313" key="5">
    <source>
        <dbReference type="Proteomes" id="UP000770661"/>
    </source>
</evidence>
<dbReference type="GO" id="GO:0019843">
    <property type="term" value="F:rRNA binding"/>
    <property type="evidence" value="ECO:0007669"/>
    <property type="project" value="InterPro"/>
</dbReference>
<keyword evidence="2 4" id="KW-0689">Ribosomal protein</keyword>